<feature type="domain" description="PLA2c" evidence="10">
    <location>
        <begin position="53"/>
        <end position="642"/>
    </location>
</feature>
<dbReference type="InterPro" id="IPR016035">
    <property type="entry name" value="Acyl_Trfase/lysoPLipase"/>
</dbReference>
<comment type="caution">
    <text evidence="11">The sequence shown here is derived from an EMBL/GenBank/DDBJ whole genome shotgun (WGS) entry which is preliminary data.</text>
</comment>
<dbReference type="PANTHER" id="PTHR10728:SF33">
    <property type="entry name" value="LYSOPHOSPHOLIPASE 1-RELATED"/>
    <property type="match status" value="1"/>
</dbReference>
<dbReference type="GO" id="GO:0046475">
    <property type="term" value="P:glycerophospholipid catabolic process"/>
    <property type="evidence" value="ECO:0007669"/>
    <property type="project" value="TreeGrafter"/>
</dbReference>
<dbReference type="InterPro" id="IPR002642">
    <property type="entry name" value="LysoPLipase_cat_dom"/>
</dbReference>
<dbReference type="Gene3D" id="3.40.1090.10">
    <property type="entry name" value="Cytosolic phospholipase A2 catalytic domain"/>
    <property type="match status" value="1"/>
</dbReference>
<evidence type="ECO:0000256" key="1">
    <source>
        <dbReference type="ARBA" id="ARBA00008780"/>
    </source>
</evidence>
<dbReference type="EC" id="3.1.1.5" evidence="2 9"/>
<reference evidence="11 12" key="1">
    <citation type="submission" date="2015-08" db="EMBL/GenBank/DDBJ databases">
        <title>Next Generation Sequencing and Analysis of the Genome of Puccinia sorghi L Schw, the Causal Agent of Maize Common Rust.</title>
        <authorList>
            <person name="Rochi L."/>
            <person name="Burguener G."/>
            <person name="Darino M."/>
            <person name="Turjanski A."/>
            <person name="Kreff E."/>
            <person name="Dieguez M.J."/>
            <person name="Sacco F."/>
        </authorList>
    </citation>
    <scope>NUCLEOTIDE SEQUENCE [LARGE SCALE GENOMIC DNA]</scope>
    <source>
        <strain evidence="11 12">RO10H11247</strain>
    </source>
</reference>
<evidence type="ECO:0000256" key="2">
    <source>
        <dbReference type="ARBA" id="ARBA00013274"/>
    </source>
</evidence>
<keyword evidence="5 8" id="KW-0442">Lipid degradation</keyword>
<evidence type="ECO:0000313" key="11">
    <source>
        <dbReference type="EMBL" id="KNZ63807.1"/>
    </source>
</evidence>
<keyword evidence="7" id="KW-0325">Glycoprotein</keyword>
<dbReference type="AlphaFoldDB" id="A0A0L6VT53"/>
<proteinExistence type="inferred from homology"/>
<keyword evidence="3 9" id="KW-0732">Signal</keyword>
<feature type="signal peptide" evidence="9">
    <location>
        <begin position="1"/>
        <end position="24"/>
    </location>
</feature>
<evidence type="ECO:0000256" key="6">
    <source>
        <dbReference type="ARBA" id="ARBA00023098"/>
    </source>
</evidence>
<dbReference type="GO" id="GO:0004623">
    <property type="term" value="F:phospholipase A2 activity"/>
    <property type="evidence" value="ECO:0007669"/>
    <property type="project" value="TreeGrafter"/>
</dbReference>
<evidence type="ECO:0000256" key="5">
    <source>
        <dbReference type="ARBA" id="ARBA00022963"/>
    </source>
</evidence>
<evidence type="ECO:0000256" key="4">
    <source>
        <dbReference type="ARBA" id="ARBA00022801"/>
    </source>
</evidence>
<dbReference type="Pfam" id="PF01735">
    <property type="entry name" value="PLA2_B"/>
    <property type="match status" value="2"/>
</dbReference>
<dbReference type="STRING" id="27349.A0A0L6VT53"/>
<organism evidence="11 12">
    <name type="scientific">Puccinia sorghi</name>
    <dbReference type="NCBI Taxonomy" id="27349"/>
    <lineage>
        <taxon>Eukaryota</taxon>
        <taxon>Fungi</taxon>
        <taxon>Dikarya</taxon>
        <taxon>Basidiomycota</taxon>
        <taxon>Pucciniomycotina</taxon>
        <taxon>Pucciniomycetes</taxon>
        <taxon>Pucciniales</taxon>
        <taxon>Pucciniaceae</taxon>
        <taxon>Puccinia</taxon>
    </lineage>
</organism>
<dbReference type="OrthoDB" id="4084751at2759"/>
<sequence length="642" mass="72626">MILTYGHLVYLWCFFYHIVIPSASHNINRQNLKRRDAAISNSPSGTYSPVVDKCPTNFFTRNPHESEAKLCAAESQYINTKSEKSIPLWEEYLGRVQLQDFDVQSFLLAAKINGGKAGETLPNLGFSLSGGGVRALCVGASILDGFDSRNQKAKEGKVGGILQLANYAAGISGASWLLGSWATSNFPRTSTLDWRLNEHNDLWDWNVAKHYRKLYKLVKQKAKAGFPVSVVDAWAILLNRHFINDPQHEDPQTGKAVLWSSIRQTLGYKERSAPFVMAIATSRPKEKTAFTPKTPTYEFTPEEFGVWHPFLNVSIPIDNLGSPPQAYKNPSKSNCVKGFENAGFVMGMSSNIYSAADAPDTRILPWWVRILAKFVDGDSWEGKVHIEIFNCRRLQIPNTFQGLGKNRKFQDDQRDLLLMADCGLIMENLPIFPFLQPSRKVDVIIAVDSSADGTNPSDPTQFRCLFFLSFFFLNMERPPHFINLTYFVHADPNGTAIYNIYAKTLQPEFSGYRMPKIPNAYDGSFTKMGYHKKPTFFGCDSQPKTPLIIYLPNYYMVGKTNPRFPSLARNMQPDLKFVSQKQRVDEFFQNGLAIAMQDSGRWADKEWPACLACALIDHQVQRNSQARTKQCQKCFDFHCARV</sequence>
<dbReference type="VEuPathDB" id="FungiDB:VP01_109g6"/>
<evidence type="ECO:0000256" key="9">
    <source>
        <dbReference type="RuleBase" id="RU362103"/>
    </source>
</evidence>
<evidence type="ECO:0000313" key="12">
    <source>
        <dbReference type="Proteomes" id="UP000037035"/>
    </source>
</evidence>
<comment type="catalytic activity">
    <reaction evidence="9">
        <text>a 1-acyl-sn-glycero-3-phosphocholine + H2O = sn-glycerol 3-phosphocholine + a fatty acid + H(+)</text>
        <dbReference type="Rhea" id="RHEA:15177"/>
        <dbReference type="ChEBI" id="CHEBI:15377"/>
        <dbReference type="ChEBI" id="CHEBI:15378"/>
        <dbReference type="ChEBI" id="CHEBI:16870"/>
        <dbReference type="ChEBI" id="CHEBI:28868"/>
        <dbReference type="ChEBI" id="CHEBI:58168"/>
        <dbReference type="EC" id="3.1.1.5"/>
    </reaction>
</comment>
<feature type="chain" id="PRO_5005394557" description="Lysophospholipase" evidence="9">
    <location>
        <begin position="25"/>
        <end position="642"/>
    </location>
</feature>
<dbReference type="PROSITE" id="PS51210">
    <property type="entry name" value="PLA2C"/>
    <property type="match status" value="1"/>
</dbReference>
<evidence type="ECO:0000256" key="3">
    <source>
        <dbReference type="ARBA" id="ARBA00022729"/>
    </source>
</evidence>
<evidence type="ECO:0000259" key="10">
    <source>
        <dbReference type="PROSITE" id="PS51210"/>
    </source>
</evidence>
<dbReference type="EMBL" id="LAVV01001110">
    <property type="protein sequence ID" value="KNZ63807.1"/>
    <property type="molecule type" value="Genomic_DNA"/>
</dbReference>
<evidence type="ECO:0000256" key="8">
    <source>
        <dbReference type="PROSITE-ProRule" id="PRU00555"/>
    </source>
</evidence>
<dbReference type="GO" id="GO:0004622">
    <property type="term" value="F:phosphatidylcholine lysophospholipase activity"/>
    <property type="evidence" value="ECO:0007669"/>
    <property type="project" value="UniProtKB-EC"/>
</dbReference>
<dbReference type="SMART" id="SM00022">
    <property type="entry name" value="PLAc"/>
    <property type="match status" value="1"/>
</dbReference>
<dbReference type="Proteomes" id="UP000037035">
    <property type="component" value="Unassembled WGS sequence"/>
</dbReference>
<keyword evidence="12" id="KW-1185">Reference proteome</keyword>
<gene>
    <name evidence="11" type="ORF">VP01_109g6</name>
</gene>
<dbReference type="GO" id="GO:0005829">
    <property type="term" value="C:cytosol"/>
    <property type="evidence" value="ECO:0007669"/>
    <property type="project" value="TreeGrafter"/>
</dbReference>
<dbReference type="PANTHER" id="PTHR10728">
    <property type="entry name" value="CYTOSOLIC PHOSPHOLIPASE A2"/>
    <property type="match status" value="1"/>
</dbReference>
<evidence type="ECO:0000256" key="7">
    <source>
        <dbReference type="ARBA" id="ARBA00023180"/>
    </source>
</evidence>
<keyword evidence="4 8" id="KW-0378">Hydrolase</keyword>
<protein>
    <recommendedName>
        <fullName evidence="2 9">Lysophospholipase</fullName>
        <ecNumber evidence="2 9">3.1.1.5</ecNumber>
    </recommendedName>
</protein>
<name>A0A0L6VT53_9BASI</name>
<keyword evidence="6 8" id="KW-0443">Lipid metabolism</keyword>
<accession>A0A0L6VT53</accession>
<dbReference type="SUPFAM" id="SSF52151">
    <property type="entry name" value="FabD/lysophospholipase-like"/>
    <property type="match status" value="1"/>
</dbReference>
<comment type="similarity">
    <text evidence="1 9">Belongs to the lysophospholipase family.</text>
</comment>